<dbReference type="AlphaFoldDB" id="A0A4S8MLC0"/>
<feature type="non-terminal residue" evidence="2">
    <location>
        <position position="1"/>
    </location>
</feature>
<feature type="region of interest" description="Disordered" evidence="1">
    <location>
        <begin position="1"/>
        <end position="37"/>
    </location>
</feature>
<feature type="compositionally biased region" description="Basic residues" evidence="1">
    <location>
        <begin position="1"/>
        <end position="10"/>
    </location>
</feature>
<dbReference type="OrthoDB" id="6247875at2759"/>
<sequence length="64" mass="7175">APSTPKRRKSSTGPASSTSPDAERRPKKGDENYIKRPENAFILFRRKCCEDRQPDFDSASDSTS</sequence>
<name>A0A4S8MLC0_DENBC</name>
<evidence type="ECO:0000256" key="1">
    <source>
        <dbReference type="SAM" id="MobiDB-lite"/>
    </source>
</evidence>
<accession>A0A4S8MLC0</accession>
<dbReference type="InterPro" id="IPR036910">
    <property type="entry name" value="HMG_box_dom_sf"/>
</dbReference>
<evidence type="ECO:0000313" key="2">
    <source>
        <dbReference type="EMBL" id="THV03648.1"/>
    </source>
</evidence>
<reference evidence="2 3" key="1">
    <citation type="journal article" date="2019" name="Nat. Ecol. Evol.">
        <title>Megaphylogeny resolves global patterns of mushroom evolution.</title>
        <authorList>
            <person name="Varga T."/>
            <person name="Krizsan K."/>
            <person name="Foldi C."/>
            <person name="Dima B."/>
            <person name="Sanchez-Garcia M."/>
            <person name="Sanchez-Ramirez S."/>
            <person name="Szollosi G.J."/>
            <person name="Szarkandi J.G."/>
            <person name="Papp V."/>
            <person name="Albert L."/>
            <person name="Andreopoulos W."/>
            <person name="Angelini C."/>
            <person name="Antonin V."/>
            <person name="Barry K.W."/>
            <person name="Bougher N.L."/>
            <person name="Buchanan P."/>
            <person name="Buyck B."/>
            <person name="Bense V."/>
            <person name="Catcheside P."/>
            <person name="Chovatia M."/>
            <person name="Cooper J."/>
            <person name="Damon W."/>
            <person name="Desjardin D."/>
            <person name="Finy P."/>
            <person name="Geml J."/>
            <person name="Haridas S."/>
            <person name="Hughes K."/>
            <person name="Justo A."/>
            <person name="Karasinski D."/>
            <person name="Kautmanova I."/>
            <person name="Kiss B."/>
            <person name="Kocsube S."/>
            <person name="Kotiranta H."/>
            <person name="LaButti K.M."/>
            <person name="Lechner B.E."/>
            <person name="Liimatainen K."/>
            <person name="Lipzen A."/>
            <person name="Lukacs Z."/>
            <person name="Mihaltcheva S."/>
            <person name="Morgado L.N."/>
            <person name="Niskanen T."/>
            <person name="Noordeloos M.E."/>
            <person name="Ohm R.A."/>
            <person name="Ortiz-Santana B."/>
            <person name="Ovrebo C."/>
            <person name="Racz N."/>
            <person name="Riley R."/>
            <person name="Savchenko A."/>
            <person name="Shiryaev A."/>
            <person name="Soop K."/>
            <person name="Spirin V."/>
            <person name="Szebenyi C."/>
            <person name="Tomsovsky M."/>
            <person name="Tulloss R.E."/>
            <person name="Uehling J."/>
            <person name="Grigoriev I.V."/>
            <person name="Vagvolgyi C."/>
            <person name="Papp T."/>
            <person name="Martin F.M."/>
            <person name="Miettinen O."/>
            <person name="Hibbett D.S."/>
            <person name="Nagy L.G."/>
        </authorList>
    </citation>
    <scope>NUCLEOTIDE SEQUENCE [LARGE SCALE GENOMIC DNA]</scope>
    <source>
        <strain evidence="2 3">CBS 962.96</strain>
    </source>
</reference>
<dbReference type="Proteomes" id="UP000297245">
    <property type="component" value="Unassembled WGS sequence"/>
</dbReference>
<gene>
    <name evidence="2" type="ORF">K435DRAFT_583561</name>
</gene>
<feature type="non-terminal residue" evidence="2">
    <location>
        <position position="64"/>
    </location>
</feature>
<dbReference type="EMBL" id="ML179064">
    <property type="protein sequence ID" value="THV03648.1"/>
    <property type="molecule type" value="Genomic_DNA"/>
</dbReference>
<evidence type="ECO:0000313" key="3">
    <source>
        <dbReference type="Proteomes" id="UP000297245"/>
    </source>
</evidence>
<keyword evidence="3" id="KW-1185">Reference proteome</keyword>
<dbReference type="SUPFAM" id="SSF47095">
    <property type="entry name" value="HMG-box"/>
    <property type="match status" value="1"/>
</dbReference>
<proteinExistence type="predicted"/>
<feature type="compositionally biased region" description="Basic and acidic residues" evidence="1">
    <location>
        <begin position="21"/>
        <end position="37"/>
    </location>
</feature>
<organism evidence="2 3">
    <name type="scientific">Dendrothele bispora (strain CBS 962.96)</name>
    <dbReference type="NCBI Taxonomy" id="1314807"/>
    <lineage>
        <taxon>Eukaryota</taxon>
        <taxon>Fungi</taxon>
        <taxon>Dikarya</taxon>
        <taxon>Basidiomycota</taxon>
        <taxon>Agaricomycotina</taxon>
        <taxon>Agaricomycetes</taxon>
        <taxon>Agaricomycetidae</taxon>
        <taxon>Agaricales</taxon>
        <taxon>Agaricales incertae sedis</taxon>
        <taxon>Dendrothele</taxon>
    </lineage>
</organism>
<dbReference type="Gene3D" id="1.10.30.10">
    <property type="entry name" value="High mobility group box domain"/>
    <property type="match status" value="1"/>
</dbReference>
<feature type="compositionally biased region" description="Polar residues" evidence="1">
    <location>
        <begin position="11"/>
        <end position="20"/>
    </location>
</feature>
<protein>
    <submittedName>
        <fullName evidence="2">Uncharacterized protein</fullName>
    </submittedName>
</protein>